<feature type="region of interest" description="Disordered" evidence="1">
    <location>
        <begin position="1"/>
        <end position="24"/>
    </location>
</feature>
<comment type="caution">
    <text evidence="2">The sequence shown here is derived from an EMBL/GenBank/DDBJ whole genome shotgun (WGS) entry which is preliminary data.</text>
</comment>
<dbReference type="Proteomes" id="UP000029443">
    <property type="component" value="Unassembled WGS sequence"/>
</dbReference>
<feature type="compositionally biased region" description="Basic and acidic residues" evidence="1">
    <location>
        <begin position="1"/>
        <end position="10"/>
    </location>
</feature>
<name>A0ABR4WGC4_9GAMM</name>
<accession>A0ABR4WGC4</accession>
<organism evidence="2 3">
    <name type="scientific">Alcanivorax jadensis T9</name>
    <dbReference type="NCBI Taxonomy" id="1177181"/>
    <lineage>
        <taxon>Bacteria</taxon>
        <taxon>Pseudomonadati</taxon>
        <taxon>Pseudomonadota</taxon>
        <taxon>Gammaproteobacteria</taxon>
        <taxon>Oceanospirillales</taxon>
        <taxon>Alcanivoracaceae</taxon>
        <taxon>Alcanivorax</taxon>
    </lineage>
</organism>
<protein>
    <submittedName>
        <fullName evidence="2">Acetyltransferase</fullName>
    </submittedName>
</protein>
<reference evidence="2 3" key="1">
    <citation type="submission" date="2012-09" db="EMBL/GenBank/DDBJ databases">
        <title>Genome Sequence of alkane-degrading Bacterium Alcanivorax jadensis T9.</title>
        <authorList>
            <person name="Lai Q."/>
            <person name="Shao Z."/>
        </authorList>
    </citation>
    <scope>NUCLEOTIDE SEQUENCE [LARGE SCALE GENOMIC DNA]</scope>
    <source>
        <strain evidence="2 3">T9</strain>
    </source>
</reference>
<gene>
    <name evidence="2" type="ORF">T9A_00897</name>
</gene>
<sequence length="76" mass="8344">MKPDDKETKRANRRLQYSSNRGQASHRVRYVESSAPAAGECMLCVGSLADLGSMYFHGPIQDARPLPMQLPAPLLG</sequence>
<dbReference type="EMBL" id="ARXU01000002">
    <property type="protein sequence ID" value="KGD62606.1"/>
    <property type="molecule type" value="Genomic_DNA"/>
</dbReference>
<evidence type="ECO:0000313" key="2">
    <source>
        <dbReference type="EMBL" id="KGD62606.1"/>
    </source>
</evidence>
<evidence type="ECO:0000313" key="3">
    <source>
        <dbReference type="Proteomes" id="UP000029443"/>
    </source>
</evidence>
<evidence type="ECO:0000256" key="1">
    <source>
        <dbReference type="SAM" id="MobiDB-lite"/>
    </source>
</evidence>
<keyword evidence="3" id="KW-1185">Reference proteome</keyword>
<proteinExistence type="predicted"/>